<organism evidence="1 2">
    <name type="scientific">Mycena metata</name>
    <dbReference type="NCBI Taxonomy" id="1033252"/>
    <lineage>
        <taxon>Eukaryota</taxon>
        <taxon>Fungi</taxon>
        <taxon>Dikarya</taxon>
        <taxon>Basidiomycota</taxon>
        <taxon>Agaricomycotina</taxon>
        <taxon>Agaricomycetes</taxon>
        <taxon>Agaricomycetidae</taxon>
        <taxon>Agaricales</taxon>
        <taxon>Marasmiineae</taxon>
        <taxon>Mycenaceae</taxon>
        <taxon>Mycena</taxon>
    </lineage>
</organism>
<protein>
    <submittedName>
        <fullName evidence="1">Uncharacterized protein</fullName>
    </submittedName>
</protein>
<accession>A0AAD7ND00</accession>
<sequence>MVSRLAPTLAHKELSLCAELAHGNGVALRVGLHLRVGFAPPLLYIPEARPFLLHSSTMSSPPLPSLHPGRCLVGVLPICLTVAA</sequence>
<keyword evidence="2" id="KW-1185">Reference proteome</keyword>
<dbReference type="Proteomes" id="UP001215598">
    <property type="component" value="Unassembled WGS sequence"/>
</dbReference>
<gene>
    <name evidence="1" type="ORF">B0H16DRAFT_1721756</name>
</gene>
<dbReference type="AlphaFoldDB" id="A0AAD7ND00"/>
<reference evidence="1" key="1">
    <citation type="submission" date="2023-03" db="EMBL/GenBank/DDBJ databases">
        <title>Massive genome expansion in bonnet fungi (Mycena s.s.) driven by repeated elements and novel gene families across ecological guilds.</title>
        <authorList>
            <consortium name="Lawrence Berkeley National Laboratory"/>
            <person name="Harder C.B."/>
            <person name="Miyauchi S."/>
            <person name="Viragh M."/>
            <person name="Kuo A."/>
            <person name="Thoen E."/>
            <person name="Andreopoulos B."/>
            <person name="Lu D."/>
            <person name="Skrede I."/>
            <person name="Drula E."/>
            <person name="Henrissat B."/>
            <person name="Morin E."/>
            <person name="Kohler A."/>
            <person name="Barry K."/>
            <person name="LaButti K."/>
            <person name="Morin E."/>
            <person name="Salamov A."/>
            <person name="Lipzen A."/>
            <person name="Mereny Z."/>
            <person name="Hegedus B."/>
            <person name="Baldrian P."/>
            <person name="Stursova M."/>
            <person name="Weitz H."/>
            <person name="Taylor A."/>
            <person name="Grigoriev I.V."/>
            <person name="Nagy L.G."/>
            <person name="Martin F."/>
            <person name="Kauserud H."/>
        </authorList>
    </citation>
    <scope>NUCLEOTIDE SEQUENCE</scope>
    <source>
        <strain evidence="1">CBHHK182m</strain>
    </source>
</reference>
<proteinExistence type="predicted"/>
<dbReference type="EMBL" id="JARKIB010000046">
    <property type="protein sequence ID" value="KAJ7756693.1"/>
    <property type="molecule type" value="Genomic_DNA"/>
</dbReference>
<name>A0AAD7ND00_9AGAR</name>
<evidence type="ECO:0000313" key="1">
    <source>
        <dbReference type="EMBL" id="KAJ7756693.1"/>
    </source>
</evidence>
<comment type="caution">
    <text evidence="1">The sequence shown here is derived from an EMBL/GenBank/DDBJ whole genome shotgun (WGS) entry which is preliminary data.</text>
</comment>
<evidence type="ECO:0000313" key="2">
    <source>
        <dbReference type="Proteomes" id="UP001215598"/>
    </source>
</evidence>